<name>A0A848KIY5_9NOCA</name>
<sequence length="336" mass="37503">MTDTKADLLLTALVEYWRQQLTSDSLTALIEREVDATLADAAKLTLNQAVTAEQITAVAQKYAANWRIDGSIPELAGEMARRLYGHSVHGREPLRLLLDERQFEELTASLTGLPAFGRFVDRLAESPLATSWASWLVHRVAADVIADNRRVAEKVPGVAEVIEAGAQILERIAPGAGRQADLRLQELSERLVRYVQAKARASANTDEPSPLVDATVDLWQRHSDEPISSFGDLVSADDIEDLLVLIFEFWFSFRKTEYFRELLAEGVGYFFEKYGETSLAELLEDIGVGRDDILEEANRFAPPLLELVVANGMFEDAVRRTHTDFFNSPAVQQILD</sequence>
<evidence type="ECO:0000313" key="2">
    <source>
        <dbReference type="Proteomes" id="UP000535543"/>
    </source>
</evidence>
<evidence type="ECO:0000313" key="1">
    <source>
        <dbReference type="EMBL" id="NMN98239.1"/>
    </source>
</evidence>
<reference evidence="1 2" key="1">
    <citation type="submission" date="2019-05" db="EMBL/GenBank/DDBJ databases">
        <authorList>
            <person name="Lee S.D."/>
        </authorList>
    </citation>
    <scope>NUCLEOTIDE SEQUENCE [LARGE SCALE GENOMIC DNA]</scope>
    <source>
        <strain evidence="1 2">YC2-7</strain>
    </source>
</reference>
<accession>A0A848KIY5</accession>
<organism evidence="1 2">
    <name type="scientific">Antrihabitans stalactiti</name>
    <dbReference type="NCBI Taxonomy" id="2584121"/>
    <lineage>
        <taxon>Bacteria</taxon>
        <taxon>Bacillati</taxon>
        <taxon>Actinomycetota</taxon>
        <taxon>Actinomycetes</taxon>
        <taxon>Mycobacteriales</taxon>
        <taxon>Nocardiaceae</taxon>
        <taxon>Antrihabitans</taxon>
    </lineage>
</organism>
<dbReference type="Proteomes" id="UP000535543">
    <property type="component" value="Unassembled WGS sequence"/>
</dbReference>
<gene>
    <name evidence="1" type="ORF">FGL95_24655</name>
</gene>
<dbReference type="RefSeq" id="WP_169592233.1">
    <property type="nucleotide sequence ID" value="NZ_VCQU01000010.1"/>
</dbReference>
<proteinExistence type="predicted"/>
<comment type="caution">
    <text evidence="1">The sequence shown here is derived from an EMBL/GenBank/DDBJ whole genome shotgun (WGS) entry which is preliminary data.</text>
</comment>
<keyword evidence="2" id="KW-1185">Reference proteome</keyword>
<dbReference type="EMBL" id="VCQU01000010">
    <property type="protein sequence ID" value="NMN98239.1"/>
    <property type="molecule type" value="Genomic_DNA"/>
</dbReference>
<dbReference type="AlphaFoldDB" id="A0A848KIY5"/>
<protein>
    <submittedName>
        <fullName evidence="1">Uncharacterized protein</fullName>
    </submittedName>
</protein>
<reference evidence="1 2" key="2">
    <citation type="submission" date="2020-06" db="EMBL/GenBank/DDBJ databases">
        <title>Antribacter stalactiti gen. nov., sp. nov., a new member of the family Nacardiaceae isolated from a cave.</title>
        <authorList>
            <person name="Kim I.S."/>
        </authorList>
    </citation>
    <scope>NUCLEOTIDE SEQUENCE [LARGE SCALE GENOMIC DNA]</scope>
    <source>
        <strain evidence="1 2">YC2-7</strain>
    </source>
</reference>